<evidence type="ECO:0000313" key="10">
    <source>
        <dbReference type="Proteomes" id="UP000218041"/>
    </source>
</evidence>
<dbReference type="GO" id="GO:0022857">
    <property type="term" value="F:transmembrane transporter activity"/>
    <property type="evidence" value="ECO:0007669"/>
    <property type="project" value="InterPro"/>
</dbReference>
<feature type="transmembrane region" description="Helical" evidence="7">
    <location>
        <begin position="238"/>
        <end position="260"/>
    </location>
</feature>
<organism evidence="9 10">
    <name type="scientific">Corynebacterium hadale</name>
    <dbReference type="NCBI Taxonomy" id="2026255"/>
    <lineage>
        <taxon>Bacteria</taxon>
        <taxon>Bacillati</taxon>
        <taxon>Actinomycetota</taxon>
        <taxon>Actinomycetes</taxon>
        <taxon>Mycobacteriales</taxon>
        <taxon>Corynebacteriaceae</taxon>
        <taxon>Corynebacterium</taxon>
    </lineage>
</organism>
<evidence type="ECO:0000256" key="2">
    <source>
        <dbReference type="ARBA" id="ARBA00022448"/>
    </source>
</evidence>
<keyword evidence="4 7" id="KW-0812">Transmembrane</keyword>
<evidence type="ECO:0000256" key="1">
    <source>
        <dbReference type="ARBA" id="ARBA00004651"/>
    </source>
</evidence>
<feature type="transmembrane region" description="Helical" evidence="7">
    <location>
        <begin position="208"/>
        <end position="232"/>
    </location>
</feature>
<gene>
    <name evidence="9" type="ORF">CKJ80_10705</name>
</gene>
<dbReference type="Pfam" id="PF07690">
    <property type="entry name" value="MFS_1"/>
    <property type="match status" value="1"/>
</dbReference>
<feature type="transmembrane region" description="Helical" evidence="7">
    <location>
        <begin position="53"/>
        <end position="73"/>
    </location>
</feature>
<dbReference type="SUPFAM" id="SSF103473">
    <property type="entry name" value="MFS general substrate transporter"/>
    <property type="match status" value="1"/>
</dbReference>
<feature type="transmembrane region" description="Helical" evidence="7">
    <location>
        <begin position="167"/>
        <end position="187"/>
    </location>
</feature>
<dbReference type="InterPro" id="IPR036259">
    <property type="entry name" value="MFS_trans_sf"/>
</dbReference>
<feature type="transmembrane region" description="Helical" evidence="7">
    <location>
        <begin position="362"/>
        <end position="381"/>
    </location>
</feature>
<dbReference type="Proteomes" id="UP000218041">
    <property type="component" value="Unassembled WGS sequence"/>
</dbReference>
<dbReference type="RefSeq" id="WP_095555664.1">
    <property type="nucleotide sequence ID" value="NZ_NSGP01000018.1"/>
</dbReference>
<dbReference type="Gene3D" id="1.20.1250.20">
    <property type="entry name" value="MFS general substrate transporter like domains"/>
    <property type="match status" value="1"/>
</dbReference>
<dbReference type="InterPro" id="IPR050171">
    <property type="entry name" value="MFS_Transporters"/>
</dbReference>
<feature type="transmembrane region" description="Helical" evidence="7">
    <location>
        <begin position="336"/>
        <end position="356"/>
    </location>
</feature>
<name>A0AB36RK02_9CORY</name>
<sequence>MGAAAPSTRDNARAPFLLALAFLITAGWSANHFASVLVLLRRDHDISAVLANSAYGIYAVGLFPSLLIGGWVADRFGSRPAVVAGTVIAAAGNVYLMLGIPGHGLLLGRFVVGLGVGLVVSAGTAWAGRLRGAGGATAAGIALTTGFMLGPVSSGVVAHLAADAVKVPFVVPIVMSVGVVVASISMPERGVPAVTREAAEARAGHSEVKALATAVPMGLWVFASMTMAMIVLAGRTDFAIGAAFMPGVAAVLGFSVALAVQALARRGQWGPRAGVVGALGAGGGMALIAVGGARPSAWVFVAATALLGLAYGLCLREGLLDVDEYTPPDKRGRVIGLYYVATYIGFGVSPLIAWTTPRVGPSLPFAVFAVLAACSALIRSVQIRRGYLMRGVVGS</sequence>
<keyword evidence="2" id="KW-0813">Transport</keyword>
<evidence type="ECO:0000313" key="9">
    <source>
        <dbReference type="EMBL" id="PAT09615.1"/>
    </source>
</evidence>
<dbReference type="AlphaFoldDB" id="A0AB36RK02"/>
<dbReference type="GO" id="GO:0005886">
    <property type="term" value="C:plasma membrane"/>
    <property type="evidence" value="ECO:0007669"/>
    <property type="project" value="UniProtKB-SubCell"/>
</dbReference>
<dbReference type="InterPro" id="IPR020846">
    <property type="entry name" value="MFS_dom"/>
</dbReference>
<comment type="subcellular location">
    <subcellularLocation>
        <location evidence="1">Cell membrane</location>
        <topology evidence="1">Multi-pass membrane protein</topology>
    </subcellularLocation>
</comment>
<feature type="transmembrane region" description="Helical" evidence="7">
    <location>
        <begin position="272"/>
        <end position="291"/>
    </location>
</feature>
<evidence type="ECO:0000259" key="8">
    <source>
        <dbReference type="PROSITE" id="PS50850"/>
    </source>
</evidence>
<feature type="transmembrane region" description="Helical" evidence="7">
    <location>
        <begin position="139"/>
        <end position="161"/>
    </location>
</feature>
<dbReference type="InterPro" id="IPR011701">
    <property type="entry name" value="MFS"/>
</dbReference>
<feature type="domain" description="Major facilitator superfamily (MFS) profile" evidence="8">
    <location>
        <begin position="15"/>
        <end position="387"/>
    </location>
</feature>
<proteinExistence type="predicted"/>
<evidence type="ECO:0000256" key="5">
    <source>
        <dbReference type="ARBA" id="ARBA00022989"/>
    </source>
</evidence>
<accession>A0AB36RK02</accession>
<feature type="transmembrane region" description="Helical" evidence="7">
    <location>
        <begin position="80"/>
        <end position="100"/>
    </location>
</feature>
<evidence type="ECO:0000256" key="4">
    <source>
        <dbReference type="ARBA" id="ARBA00022692"/>
    </source>
</evidence>
<dbReference type="PANTHER" id="PTHR23517:SF13">
    <property type="entry name" value="MAJOR FACILITATOR SUPERFAMILY MFS_1"/>
    <property type="match status" value="1"/>
</dbReference>
<dbReference type="EMBL" id="NSGP01000018">
    <property type="protein sequence ID" value="PAT09615.1"/>
    <property type="molecule type" value="Genomic_DNA"/>
</dbReference>
<feature type="transmembrane region" description="Helical" evidence="7">
    <location>
        <begin position="106"/>
        <end position="127"/>
    </location>
</feature>
<keyword evidence="6 7" id="KW-0472">Membrane</keyword>
<dbReference type="PANTHER" id="PTHR23517">
    <property type="entry name" value="RESISTANCE PROTEIN MDTM, PUTATIVE-RELATED-RELATED"/>
    <property type="match status" value="1"/>
</dbReference>
<comment type="caution">
    <text evidence="9">The sequence shown here is derived from an EMBL/GenBank/DDBJ whole genome shotgun (WGS) entry which is preliminary data.</text>
</comment>
<feature type="transmembrane region" description="Helical" evidence="7">
    <location>
        <begin position="297"/>
        <end position="315"/>
    </location>
</feature>
<evidence type="ECO:0000256" key="3">
    <source>
        <dbReference type="ARBA" id="ARBA00022475"/>
    </source>
</evidence>
<dbReference type="PROSITE" id="PS50850">
    <property type="entry name" value="MFS"/>
    <property type="match status" value="1"/>
</dbReference>
<reference evidence="9 10" key="1">
    <citation type="submission" date="2017-08" db="EMBL/GenBank/DDBJ databases">
        <title>Whole genome sequences of 6 clinical strains closest to Corynebacterium imitans.</title>
        <authorList>
            <person name="Bernier A.-M."/>
            <person name="Burdz T."/>
            <person name="Bernard K."/>
        </authorList>
    </citation>
    <scope>NUCLEOTIDE SEQUENCE [LARGE SCALE GENOMIC DNA]</scope>
    <source>
        <strain evidence="9 10">NML92-0415</strain>
    </source>
</reference>
<keyword evidence="5 7" id="KW-1133">Transmembrane helix</keyword>
<keyword evidence="3" id="KW-1003">Cell membrane</keyword>
<protein>
    <submittedName>
        <fullName evidence="9">MFS transporter</fullName>
    </submittedName>
</protein>
<evidence type="ECO:0000256" key="6">
    <source>
        <dbReference type="ARBA" id="ARBA00023136"/>
    </source>
</evidence>
<evidence type="ECO:0000256" key="7">
    <source>
        <dbReference type="SAM" id="Phobius"/>
    </source>
</evidence>